<dbReference type="EMBL" id="AP025732">
    <property type="protein sequence ID" value="BDI19904.1"/>
    <property type="molecule type" value="Genomic_DNA"/>
</dbReference>
<evidence type="ECO:0000256" key="1">
    <source>
        <dbReference type="ARBA" id="ARBA00009981"/>
    </source>
</evidence>
<evidence type="ECO:0000313" key="4">
    <source>
        <dbReference type="Proteomes" id="UP001055453"/>
    </source>
</evidence>
<dbReference type="Gene3D" id="3.40.1620.10">
    <property type="entry name" value="YefM-like domain"/>
    <property type="match status" value="1"/>
</dbReference>
<dbReference type="SUPFAM" id="SSF143120">
    <property type="entry name" value="YefM-like"/>
    <property type="match status" value="1"/>
</dbReference>
<protein>
    <recommendedName>
        <fullName evidence="2">Antitoxin</fullName>
    </recommendedName>
</protein>
<keyword evidence="4" id="KW-1185">Reference proteome</keyword>
<dbReference type="InterPro" id="IPR036165">
    <property type="entry name" value="YefM-like_sf"/>
</dbReference>
<accession>A0ABM7Z9K1</accession>
<comment type="function">
    <text evidence="2">Antitoxin component of a type II toxin-antitoxin (TA) system.</text>
</comment>
<gene>
    <name evidence="3" type="ORF">ANSO36C_57060</name>
</gene>
<dbReference type="NCBIfam" id="TIGR01552">
    <property type="entry name" value="phd_fam"/>
    <property type="match status" value="1"/>
</dbReference>
<dbReference type="Proteomes" id="UP001055453">
    <property type="component" value="Chromosome"/>
</dbReference>
<dbReference type="Pfam" id="PF02604">
    <property type="entry name" value="PhdYeFM_antitox"/>
    <property type="match status" value="1"/>
</dbReference>
<evidence type="ECO:0000256" key="2">
    <source>
        <dbReference type="RuleBase" id="RU362080"/>
    </source>
</evidence>
<evidence type="ECO:0000313" key="3">
    <source>
        <dbReference type="EMBL" id="BDI19904.1"/>
    </source>
</evidence>
<comment type="similarity">
    <text evidence="1 2">Belongs to the phD/YefM antitoxin family.</text>
</comment>
<reference evidence="3" key="1">
    <citation type="submission" date="2022-04" db="EMBL/GenBank/DDBJ databases">
        <title>Complete genome sequence of a cyanobacterium, Nostoc sp. SO-36, isolated in Antarctica.</title>
        <authorList>
            <person name="Kanesaki Y."/>
            <person name="Effendi D."/>
            <person name="Sakamoto T."/>
            <person name="Ohtani S."/>
            <person name="Awai K."/>
        </authorList>
    </citation>
    <scope>NUCLEOTIDE SEQUENCE</scope>
    <source>
        <strain evidence="3">SO-36</strain>
    </source>
</reference>
<organism evidence="3 4">
    <name type="scientific">Nostoc cf. commune SO-36</name>
    <dbReference type="NCBI Taxonomy" id="449208"/>
    <lineage>
        <taxon>Bacteria</taxon>
        <taxon>Bacillati</taxon>
        <taxon>Cyanobacteriota</taxon>
        <taxon>Cyanophyceae</taxon>
        <taxon>Nostocales</taxon>
        <taxon>Nostocaceae</taxon>
        <taxon>Nostoc</taxon>
    </lineage>
</organism>
<name>A0ABM7Z9K1_NOSCO</name>
<dbReference type="InterPro" id="IPR006442">
    <property type="entry name" value="Antitoxin_Phd/YefM"/>
</dbReference>
<proteinExistence type="inferred from homology"/>
<sequence>MMSSLPVNDAQNNLQELIDQVAEQGKPVIIQGDRGNAILLAEKDWSAIQETLYLLSIPGMRESIKEGLATSIQECDEELDW</sequence>